<dbReference type="InterPro" id="IPR012786">
    <property type="entry name" value="Protocat_dOase_a"/>
</dbReference>
<dbReference type="Gene3D" id="2.60.130.10">
    <property type="entry name" value="Aromatic compound dioxygenase"/>
    <property type="match status" value="1"/>
</dbReference>
<dbReference type="EMBL" id="CP139781">
    <property type="protein sequence ID" value="WRQ87887.1"/>
    <property type="molecule type" value="Genomic_DNA"/>
</dbReference>
<reference evidence="5 6" key="1">
    <citation type="submission" date="2023-12" db="EMBL/GenBank/DDBJ databases">
        <title>Description of an unclassified Opitutus bacterium of Verrucomicrobiota.</title>
        <authorList>
            <person name="Zhang D.-F."/>
        </authorList>
    </citation>
    <scope>NUCLEOTIDE SEQUENCE [LARGE SCALE GENOMIC DNA]</scope>
    <source>
        <strain evidence="5 6">WL0086</strain>
    </source>
</reference>
<dbReference type="InterPro" id="IPR015889">
    <property type="entry name" value="Intradiol_dOase_core"/>
</dbReference>
<evidence type="ECO:0000256" key="3">
    <source>
        <dbReference type="ARBA" id="ARBA00023002"/>
    </source>
</evidence>
<dbReference type="RefSeq" id="WP_221029074.1">
    <property type="nucleotide sequence ID" value="NZ_CP139781.1"/>
</dbReference>
<feature type="domain" description="Intradiol ring-cleavage dioxygenases" evidence="4">
    <location>
        <begin position="48"/>
        <end position="76"/>
    </location>
</feature>
<keyword evidence="2" id="KW-0223">Dioxygenase</keyword>
<keyword evidence="6" id="KW-1185">Reference proteome</keyword>
<dbReference type="Proteomes" id="UP000738431">
    <property type="component" value="Chromosome"/>
</dbReference>
<evidence type="ECO:0000256" key="1">
    <source>
        <dbReference type="ARBA" id="ARBA00007825"/>
    </source>
</evidence>
<protein>
    <submittedName>
        <fullName evidence="5">Protocatechuate 3,4-dioxygenase subunit alpha</fullName>
        <ecNumber evidence="5">1.13.11.3</ecNumber>
    </submittedName>
</protein>
<evidence type="ECO:0000256" key="2">
    <source>
        <dbReference type="ARBA" id="ARBA00022964"/>
    </source>
</evidence>
<dbReference type="EC" id="1.13.11.3" evidence="5"/>
<evidence type="ECO:0000313" key="6">
    <source>
        <dbReference type="Proteomes" id="UP000738431"/>
    </source>
</evidence>
<accession>A0ABZ1C8Z5</accession>
<dbReference type="PROSITE" id="PS00083">
    <property type="entry name" value="INTRADIOL_DIOXYGENAS"/>
    <property type="match status" value="1"/>
</dbReference>
<keyword evidence="3 5" id="KW-0560">Oxidoreductase</keyword>
<proteinExistence type="inferred from homology"/>
<evidence type="ECO:0000313" key="5">
    <source>
        <dbReference type="EMBL" id="WRQ87887.1"/>
    </source>
</evidence>
<organism evidence="5 6">
    <name type="scientific">Actomonas aquatica</name>
    <dbReference type="NCBI Taxonomy" id="2866162"/>
    <lineage>
        <taxon>Bacteria</taxon>
        <taxon>Pseudomonadati</taxon>
        <taxon>Verrucomicrobiota</taxon>
        <taxon>Opitutia</taxon>
        <taxon>Opitutales</taxon>
        <taxon>Opitutaceae</taxon>
        <taxon>Actomonas</taxon>
    </lineage>
</organism>
<comment type="similarity">
    <text evidence="1">Belongs to the intradiol ring-cleavage dioxygenase family.</text>
</comment>
<dbReference type="PANTHER" id="PTHR33711">
    <property type="entry name" value="DIOXYGENASE, PUTATIVE (AFU_ORTHOLOGUE AFUA_2G02910)-RELATED"/>
    <property type="match status" value="1"/>
</dbReference>
<dbReference type="PANTHER" id="PTHR33711:SF9">
    <property type="entry name" value="PROTOCATECHUATE 3,4-DIOXYGENASE ALPHA CHAIN"/>
    <property type="match status" value="1"/>
</dbReference>
<sequence>MSATATASASVSGQTPSQTVGPFFHYGLIFPGENVLHREGAQGQRIIVTGQVFDGDGAPLPDVMLEIWQADAHGRYRHPADPRHADADPHFFGFGRSDTTHADQTFRFETVKPGTVPATEDVSPLAPHLAVHVFGRGLLTHLATRMYFADEAAANATDPVFASLSAAQQKSLLALPQNDADSDVRVYHWDLHLQGDSETLFFHP</sequence>
<dbReference type="GO" id="GO:0018578">
    <property type="term" value="F:protocatechuate 3,4-dioxygenase activity"/>
    <property type="evidence" value="ECO:0007669"/>
    <property type="project" value="UniProtKB-EC"/>
</dbReference>
<dbReference type="SUPFAM" id="SSF49482">
    <property type="entry name" value="Aromatic compound dioxygenase"/>
    <property type="match status" value="1"/>
</dbReference>
<gene>
    <name evidence="5" type="primary">pcaG</name>
    <name evidence="5" type="ORF">K1X11_000605</name>
</gene>
<dbReference type="Pfam" id="PF00775">
    <property type="entry name" value="Dioxygenase_C"/>
    <property type="match status" value="1"/>
</dbReference>
<name>A0ABZ1C8Z5_9BACT</name>
<dbReference type="InterPro" id="IPR050770">
    <property type="entry name" value="Intradiol_RC_Dioxygenase"/>
</dbReference>
<dbReference type="InterPro" id="IPR000627">
    <property type="entry name" value="Intradiol_dOase_C"/>
</dbReference>
<evidence type="ECO:0000259" key="4">
    <source>
        <dbReference type="PROSITE" id="PS00083"/>
    </source>
</evidence>
<dbReference type="NCBIfam" id="TIGR02423">
    <property type="entry name" value="protocat_alph"/>
    <property type="match status" value="1"/>
</dbReference>